<dbReference type="Proteomes" id="UP001281410">
    <property type="component" value="Unassembled WGS sequence"/>
</dbReference>
<dbReference type="InterPro" id="IPR024752">
    <property type="entry name" value="Myb/SANT-like_dom"/>
</dbReference>
<keyword evidence="3" id="KW-1185">Reference proteome</keyword>
<evidence type="ECO:0000313" key="3">
    <source>
        <dbReference type="Proteomes" id="UP001281410"/>
    </source>
</evidence>
<dbReference type="EMBL" id="JANJYJ010000001">
    <property type="protein sequence ID" value="KAK3229350.1"/>
    <property type="molecule type" value="Genomic_DNA"/>
</dbReference>
<feature type="domain" description="Myb/SANT-like" evidence="1">
    <location>
        <begin position="1"/>
        <end position="63"/>
    </location>
</feature>
<evidence type="ECO:0000259" key="1">
    <source>
        <dbReference type="Pfam" id="PF12776"/>
    </source>
</evidence>
<comment type="caution">
    <text evidence="2">The sequence shown here is derived from an EMBL/GenBank/DDBJ whole genome shotgun (WGS) entry which is preliminary data.</text>
</comment>
<proteinExistence type="predicted"/>
<organism evidence="2 3">
    <name type="scientific">Dipteronia sinensis</name>
    <dbReference type="NCBI Taxonomy" id="43782"/>
    <lineage>
        <taxon>Eukaryota</taxon>
        <taxon>Viridiplantae</taxon>
        <taxon>Streptophyta</taxon>
        <taxon>Embryophyta</taxon>
        <taxon>Tracheophyta</taxon>
        <taxon>Spermatophyta</taxon>
        <taxon>Magnoliopsida</taxon>
        <taxon>eudicotyledons</taxon>
        <taxon>Gunneridae</taxon>
        <taxon>Pentapetalae</taxon>
        <taxon>rosids</taxon>
        <taxon>malvids</taxon>
        <taxon>Sapindales</taxon>
        <taxon>Sapindaceae</taxon>
        <taxon>Hippocastanoideae</taxon>
        <taxon>Acereae</taxon>
        <taxon>Dipteronia</taxon>
    </lineage>
</organism>
<sequence>MWTANNEAIFICIMHEHVKKGDLQTSTFTKKVWSVIDDEVLAETGKRYIIPKLKAEFNRFQKKN</sequence>
<name>A0AAE0B4U5_9ROSI</name>
<protein>
    <recommendedName>
        <fullName evidence="1">Myb/SANT-like domain-containing protein</fullName>
    </recommendedName>
</protein>
<evidence type="ECO:0000313" key="2">
    <source>
        <dbReference type="EMBL" id="KAK3229350.1"/>
    </source>
</evidence>
<accession>A0AAE0B4U5</accession>
<dbReference type="AlphaFoldDB" id="A0AAE0B4U5"/>
<reference evidence="2" key="1">
    <citation type="journal article" date="2023" name="Plant J.">
        <title>Genome sequences and population genomics provide insights into the demographic history, inbreeding, and mutation load of two 'living fossil' tree species of Dipteronia.</title>
        <authorList>
            <person name="Feng Y."/>
            <person name="Comes H.P."/>
            <person name="Chen J."/>
            <person name="Zhu S."/>
            <person name="Lu R."/>
            <person name="Zhang X."/>
            <person name="Li P."/>
            <person name="Qiu J."/>
            <person name="Olsen K.M."/>
            <person name="Qiu Y."/>
        </authorList>
    </citation>
    <scope>NUCLEOTIDE SEQUENCE</scope>
    <source>
        <strain evidence="2">NBL</strain>
    </source>
</reference>
<dbReference type="Pfam" id="PF12776">
    <property type="entry name" value="Myb_DNA-bind_3"/>
    <property type="match status" value="1"/>
</dbReference>
<gene>
    <name evidence="2" type="ORF">Dsin_001231</name>
</gene>
<feature type="non-terminal residue" evidence="2">
    <location>
        <position position="64"/>
    </location>
</feature>